<keyword evidence="2" id="KW-1185">Reference proteome</keyword>
<accession>A0AAU9ISJ5</accession>
<proteinExistence type="predicted"/>
<dbReference type="AlphaFoldDB" id="A0AAU9ISJ5"/>
<dbReference type="Proteomes" id="UP001162131">
    <property type="component" value="Unassembled WGS sequence"/>
</dbReference>
<protein>
    <submittedName>
        <fullName evidence="1">Uncharacterized protein</fullName>
    </submittedName>
</protein>
<organism evidence="1 2">
    <name type="scientific">Blepharisma stoltei</name>
    <dbReference type="NCBI Taxonomy" id="1481888"/>
    <lineage>
        <taxon>Eukaryota</taxon>
        <taxon>Sar</taxon>
        <taxon>Alveolata</taxon>
        <taxon>Ciliophora</taxon>
        <taxon>Postciliodesmatophora</taxon>
        <taxon>Heterotrichea</taxon>
        <taxon>Heterotrichida</taxon>
        <taxon>Blepharismidae</taxon>
        <taxon>Blepharisma</taxon>
    </lineage>
</organism>
<evidence type="ECO:0000313" key="1">
    <source>
        <dbReference type="EMBL" id="CAG9314725.1"/>
    </source>
</evidence>
<sequence length="68" mass="8078">MGQYNHIIIQTIKLSVLQKTRKNSRGICLFRLKNLLCQKSWISHLGMLRLKSKVHLQILMERRGEDLF</sequence>
<reference evidence="1" key="1">
    <citation type="submission" date="2021-09" db="EMBL/GenBank/DDBJ databases">
        <authorList>
            <consortium name="AG Swart"/>
            <person name="Singh M."/>
            <person name="Singh A."/>
            <person name="Seah K."/>
            <person name="Emmerich C."/>
        </authorList>
    </citation>
    <scope>NUCLEOTIDE SEQUENCE</scope>
    <source>
        <strain evidence="1">ATCC30299</strain>
    </source>
</reference>
<comment type="caution">
    <text evidence="1">The sequence shown here is derived from an EMBL/GenBank/DDBJ whole genome shotgun (WGS) entry which is preliminary data.</text>
</comment>
<name>A0AAU9ISJ5_9CILI</name>
<evidence type="ECO:0000313" key="2">
    <source>
        <dbReference type="Proteomes" id="UP001162131"/>
    </source>
</evidence>
<gene>
    <name evidence="1" type="ORF">BSTOLATCC_MIC11720</name>
</gene>
<dbReference type="EMBL" id="CAJZBQ010000012">
    <property type="protein sequence ID" value="CAG9314725.1"/>
    <property type="molecule type" value="Genomic_DNA"/>
</dbReference>